<dbReference type="AlphaFoldDB" id="A0A3D9RTH2"/>
<evidence type="ECO:0000313" key="1">
    <source>
        <dbReference type="EMBL" id="REE83269.1"/>
    </source>
</evidence>
<gene>
    <name evidence="1" type="ORF">BX611_0556</name>
</gene>
<name>A0A3D9RTH2_9FLAO</name>
<sequence>MEIDKELIEKTTKCKKSFGCLNNDQHILCKVEHCVSNKVHFVKCSDNFCPYRMSFGYSDVCNCPMRKEIFNKYKI</sequence>
<dbReference type="EMBL" id="QTTQ01000009">
    <property type="protein sequence ID" value="REE83269.1"/>
    <property type="molecule type" value="Genomic_DNA"/>
</dbReference>
<protein>
    <submittedName>
        <fullName evidence="1">Uncharacterized protein</fullName>
    </submittedName>
</protein>
<reference evidence="1 2" key="1">
    <citation type="submission" date="2018-08" db="EMBL/GenBank/DDBJ databases">
        <title>Genomic Encyclopedia of Type Strains, Phase III (KMG-III): the genomes of soil and plant-associated and newly described type strains.</title>
        <authorList>
            <person name="Whitman W."/>
        </authorList>
    </citation>
    <scope>NUCLEOTIDE SEQUENCE [LARGE SCALE GENOMIC DNA]</scope>
    <source>
        <strain evidence="1 2">325-5</strain>
    </source>
</reference>
<comment type="caution">
    <text evidence="1">The sequence shown here is derived from an EMBL/GenBank/DDBJ whole genome shotgun (WGS) entry which is preliminary data.</text>
</comment>
<keyword evidence="2" id="KW-1185">Reference proteome</keyword>
<dbReference type="Proteomes" id="UP000256429">
    <property type="component" value="Unassembled WGS sequence"/>
</dbReference>
<proteinExistence type="predicted"/>
<dbReference type="OrthoDB" id="9813293at2"/>
<organism evidence="1 2">
    <name type="scientific">Lutibacter oceani</name>
    <dbReference type="NCBI Taxonomy" id="1853311"/>
    <lineage>
        <taxon>Bacteria</taxon>
        <taxon>Pseudomonadati</taxon>
        <taxon>Bacteroidota</taxon>
        <taxon>Flavobacteriia</taxon>
        <taxon>Flavobacteriales</taxon>
        <taxon>Flavobacteriaceae</taxon>
        <taxon>Lutibacter</taxon>
    </lineage>
</organism>
<evidence type="ECO:0000313" key="2">
    <source>
        <dbReference type="Proteomes" id="UP000256429"/>
    </source>
</evidence>
<accession>A0A3D9RTH2</accession>